<proteinExistence type="predicted"/>
<dbReference type="EMBL" id="BOOJ01000033">
    <property type="protein sequence ID" value="GIH93485.1"/>
    <property type="molecule type" value="Genomic_DNA"/>
</dbReference>
<comment type="caution">
    <text evidence="2">The sequence shown here is derived from an EMBL/GenBank/DDBJ whole genome shotgun (WGS) entry which is preliminary data.</text>
</comment>
<evidence type="ECO:0000313" key="3">
    <source>
        <dbReference type="Proteomes" id="UP000619788"/>
    </source>
</evidence>
<dbReference type="RefSeq" id="WP_204065660.1">
    <property type="nucleotide sequence ID" value="NZ_BOOJ01000033.1"/>
</dbReference>
<keyword evidence="3" id="KW-1185">Reference proteome</keyword>
<name>A0A8J3WLB9_9ACTN</name>
<feature type="signal peptide" evidence="1">
    <location>
        <begin position="1"/>
        <end position="24"/>
    </location>
</feature>
<sequence length="120" mass="11931">MPKIRTRRGVALLTGLASMTAVLAVGAGAQPSYAQAPCTTSGPTVTRTGTGAEIALTVSCSTSQSVDIGLTVLGVGGTTLAGVRTTTTVAADATTTQRVTVPLPVQRACVTVNGTTRCLP</sequence>
<protein>
    <recommendedName>
        <fullName evidence="4">Secreted protein</fullName>
    </recommendedName>
</protein>
<reference evidence="2 3" key="1">
    <citation type="submission" date="2021-01" db="EMBL/GenBank/DDBJ databases">
        <title>Whole genome shotgun sequence of Planobispora siamensis NBRC 107568.</title>
        <authorList>
            <person name="Komaki H."/>
            <person name="Tamura T."/>
        </authorList>
    </citation>
    <scope>NUCLEOTIDE SEQUENCE [LARGE SCALE GENOMIC DNA]</scope>
    <source>
        <strain evidence="2 3">NBRC 107568</strain>
    </source>
</reference>
<feature type="chain" id="PRO_5039110243" description="Secreted protein" evidence="1">
    <location>
        <begin position="25"/>
        <end position="120"/>
    </location>
</feature>
<evidence type="ECO:0000313" key="2">
    <source>
        <dbReference type="EMBL" id="GIH93485.1"/>
    </source>
</evidence>
<evidence type="ECO:0008006" key="4">
    <source>
        <dbReference type="Google" id="ProtNLM"/>
    </source>
</evidence>
<keyword evidence="1" id="KW-0732">Signal</keyword>
<gene>
    <name evidence="2" type="ORF">Psi01_41150</name>
</gene>
<dbReference type="AlphaFoldDB" id="A0A8J3WLB9"/>
<dbReference type="Proteomes" id="UP000619788">
    <property type="component" value="Unassembled WGS sequence"/>
</dbReference>
<accession>A0A8J3WLB9</accession>
<organism evidence="2 3">
    <name type="scientific">Planobispora siamensis</name>
    <dbReference type="NCBI Taxonomy" id="936338"/>
    <lineage>
        <taxon>Bacteria</taxon>
        <taxon>Bacillati</taxon>
        <taxon>Actinomycetota</taxon>
        <taxon>Actinomycetes</taxon>
        <taxon>Streptosporangiales</taxon>
        <taxon>Streptosporangiaceae</taxon>
        <taxon>Planobispora</taxon>
    </lineage>
</organism>
<evidence type="ECO:0000256" key="1">
    <source>
        <dbReference type="SAM" id="SignalP"/>
    </source>
</evidence>